<dbReference type="GO" id="GO:0008320">
    <property type="term" value="F:protein transmembrane transporter activity"/>
    <property type="evidence" value="ECO:0007669"/>
    <property type="project" value="TreeGrafter"/>
</dbReference>
<feature type="transmembrane region" description="Helical" evidence="12">
    <location>
        <begin position="40"/>
        <end position="60"/>
    </location>
</feature>
<feature type="compositionally biased region" description="Low complexity" evidence="11">
    <location>
        <begin position="98"/>
        <end position="107"/>
    </location>
</feature>
<evidence type="ECO:0000256" key="7">
    <source>
        <dbReference type="ARBA" id="ARBA00023128"/>
    </source>
</evidence>
<gene>
    <name evidence="13" type="ORF">BCR37DRAFT_378765</name>
</gene>
<dbReference type="InterPro" id="IPR011990">
    <property type="entry name" value="TPR-like_helical_dom_sf"/>
</dbReference>
<keyword evidence="14" id="KW-1185">Reference proteome</keyword>
<evidence type="ECO:0000256" key="11">
    <source>
        <dbReference type="SAM" id="MobiDB-lite"/>
    </source>
</evidence>
<evidence type="ECO:0000313" key="13">
    <source>
        <dbReference type="EMBL" id="ORY83781.1"/>
    </source>
</evidence>
<keyword evidence="7" id="KW-0496">Mitochondrion</keyword>
<feature type="region of interest" description="Disordered" evidence="11">
    <location>
        <begin position="63"/>
        <end position="113"/>
    </location>
</feature>
<evidence type="ECO:0000256" key="9">
    <source>
        <dbReference type="ARBA" id="ARBA00038030"/>
    </source>
</evidence>
<keyword evidence="8 12" id="KW-0472">Membrane</keyword>
<comment type="similarity">
    <text evidence="9">Belongs to the Tom70 family.</text>
</comment>
<dbReference type="PROSITE" id="PS50005">
    <property type="entry name" value="TPR"/>
    <property type="match status" value="4"/>
</dbReference>
<dbReference type="GO" id="GO:0030150">
    <property type="term" value="P:protein import into mitochondrial matrix"/>
    <property type="evidence" value="ECO:0007669"/>
    <property type="project" value="TreeGrafter"/>
</dbReference>
<evidence type="ECO:0000256" key="8">
    <source>
        <dbReference type="ARBA" id="ARBA00023136"/>
    </source>
</evidence>
<evidence type="ECO:0000256" key="5">
    <source>
        <dbReference type="ARBA" id="ARBA00022803"/>
    </source>
</evidence>
<feature type="repeat" description="TPR" evidence="10">
    <location>
        <begin position="400"/>
        <end position="433"/>
    </location>
</feature>
<evidence type="ECO:0000313" key="14">
    <source>
        <dbReference type="Proteomes" id="UP000193685"/>
    </source>
</evidence>
<evidence type="ECO:0000256" key="12">
    <source>
        <dbReference type="SAM" id="Phobius"/>
    </source>
</evidence>
<organism evidence="13 14">
    <name type="scientific">Protomyces lactucae-debilis</name>
    <dbReference type="NCBI Taxonomy" id="2754530"/>
    <lineage>
        <taxon>Eukaryota</taxon>
        <taxon>Fungi</taxon>
        <taxon>Dikarya</taxon>
        <taxon>Ascomycota</taxon>
        <taxon>Taphrinomycotina</taxon>
        <taxon>Taphrinomycetes</taxon>
        <taxon>Taphrinales</taxon>
        <taxon>Protomycetaceae</taxon>
        <taxon>Protomyces</taxon>
    </lineage>
</organism>
<dbReference type="Proteomes" id="UP000193685">
    <property type="component" value="Unassembled WGS sequence"/>
</dbReference>
<keyword evidence="3" id="KW-0677">Repeat</keyword>
<dbReference type="PROSITE" id="PS50293">
    <property type="entry name" value="TPR_REGION"/>
    <property type="match status" value="1"/>
</dbReference>
<dbReference type="RefSeq" id="XP_040726076.1">
    <property type="nucleotide sequence ID" value="XM_040869118.1"/>
</dbReference>
<feature type="compositionally biased region" description="Polar residues" evidence="11">
    <location>
        <begin position="1"/>
        <end position="11"/>
    </location>
</feature>
<dbReference type="Pfam" id="PF14559">
    <property type="entry name" value="TPR_19"/>
    <property type="match status" value="1"/>
</dbReference>
<dbReference type="SUPFAM" id="SSF48452">
    <property type="entry name" value="TPR-like"/>
    <property type="match status" value="1"/>
</dbReference>
<evidence type="ECO:0000256" key="4">
    <source>
        <dbReference type="ARBA" id="ARBA00022787"/>
    </source>
</evidence>
<dbReference type="STRING" id="56484.A0A1Y2FIL1"/>
<keyword evidence="6 12" id="KW-1133">Transmembrane helix</keyword>
<dbReference type="Gene3D" id="1.25.40.10">
    <property type="entry name" value="Tetratricopeptide repeat domain"/>
    <property type="match status" value="2"/>
</dbReference>
<proteinExistence type="inferred from homology"/>
<feature type="compositionally biased region" description="Low complexity" evidence="11">
    <location>
        <begin position="12"/>
        <end position="22"/>
    </location>
</feature>
<dbReference type="GeneID" id="63785717"/>
<comment type="caution">
    <text evidence="13">The sequence shown here is derived from an EMBL/GenBank/DDBJ whole genome shotgun (WGS) entry which is preliminary data.</text>
</comment>
<dbReference type="GO" id="GO:0030943">
    <property type="term" value="F:mitochondrion targeting sequence binding"/>
    <property type="evidence" value="ECO:0007669"/>
    <property type="project" value="TreeGrafter"/>
</dbReference>
<dbReference type="Pfam" id="PF00515">
    <property type="entry name" value="TPR_1"/>
    <property type="match status" value="1"/>
</dbReference>
<dbReference type="OrthoDB" id="2942533at2759"/>
<keyword evidence="4" id="KW-1000">Mitochondrion outer membrane</keyword>
<protein>
    <submittedName>
        <fullName evidence="13">Uncharacterized protein</fullName>
    </submittedName>
</protein>
<dbReference type="PANTHER" id="PTHR46208">
    <property type="entry name" value="MITOCHONDRIAL IMPORT RECEPTOR SUBUNIT TOM70"/>
    <property type="match status" value="1"/>
</dbReference>
<sequence length="615" mass="67853">MADISAQTIPSASVPVPTQVTAPPASLWDRISTWTADNKATVFAIAGGLVIVAGGSYYLYSKRDTPPPPSTPASDSPMLDGESAAEKKERKRKKTRKAASGPSSSAPTTDKESEYVIPALDAASASGADKKKHADLIKKHGNTAYAKKDYNEAIALYSKAIEVVADPVYYSNRSACHAALKDEEAVIRDTTEALRLDPSYVKALNRRAQAYEHAERYQEALLDYTAASIMDNFANPAAGQAIERLLRNVAEAKAKDMLSSRTDRMPSVSFISAYLDAFRPKEMPTFGSEDEAQGDVHLKRAMEATTARDYKAAVAHLEKAHGKPFSTPELEALALNASATYKFVRADVESAMRDVNRSLELQPTLTNSLVKRASMHMEMGDRNRTLADFDKAIDINPEDPDIYYHRGQCNFILQDYATAAKDYQKSIDLDPDFVFSHVQLGVSQYKLGSIPSSMSTFRRSLVKFPESAEVYNYFGELLLDQGKFEEAVDKFDTAISLERAQNSRAAPNVMPLINKALCMYQWKKDIFQAEELCRKALMLDPESDVALATLSQFLLTQGKAKEALQYFERSAQVARTEAEIINALSYAEATRTQLEVERKYPDLAAKMAAMAGPRA</sequence>
<dbReference type="InterPro" id="IPR019734">
    <property type="entry name" value="TPR_rpt"/>
</dbReference>
<evidence type="ECO:0000256" key="10">
    <source>
        <dbReference type="PROSITE-ProRule" id="PRU00339"/>
    </source>
</evidence>
<feature type="repeat" description="TPR" evidence="10">
    <location>
        <begin position="366"/>
        <end position="399"/>
    </location>
</feature>
<feature type="region of interest" description="Disordered" evidence="11">
    <location>
        <begin position="1"/>
        <end position="22"/>
    </location>
</feature>
<dbReference type="GO" id="GO:0005741">
    <property type="term" value="C:mitochondrial outer membrane"/>
    <property type="evidence" value="ECO:0007669"/>
    <property type="project" value="UniProtKB-SubCell"/>
</dbReference>
<dbReference type="AlphaFoldDB" id="A0A1Y2FIL1"/>
<accession>A0A1Y2FIL1</accession>
<evidence type="ECO:0000256" key="6">
    <source>
        <dbReference type="ARBA" id="ARBA00022989"/>
    </source>
</evidence>
<keyword evidence="2 12" id="KW-0812">Transmembrane</keyword>
<feature type="repeat" description="TPR" evidence="10">
    <location>
        <begin position="468"/>
        <end position="501"/>
    </location>
</feature>
<dbReference type="OMA" id="QWRGDIE"/>
<dbReference type="Pfam" id="PF13432">
    <property type="entry name" value="TPR_16"/>
    <property type="match status" value="2"/>
</dbReference>
<dbReference type="PANTHER" id="PTHR46208:SF1">
    <property type="entry name" value="MITOCHONDRIAL IMPORT RECEPTOR SUBUNIT TOM70"/>
    <property type="match status" value="1"/>
</dbReference>
<evidence type="ECO:0000256" key="2">
    <source>
        <dbReference type="ARBA" id="ARBA00022692"/>
    </source>
</evidence>
<dbReference type="GO" id="GO:0045039">
    <property type="term" value="P:protein insertion into mitochondrial inner membrane"/>
    <property type="evidence" value="ECO:0007669"/>
    <property type="project" value="TreeGrafter"/>
</dbReference>
<dbReference type="SMART" id="SM00028">
    <property type="entry name" value="TPR"/>
    <property type="match status" value="10"/>
</dbReference>
<evidence type="ECO:0000256" key="1">
    <source>
        <dbReference type="ARBA" id="ARBA00004572"/>
    </source>
</evidence>
<reference evidence="13 14" key="1">
    <citation type="submission" date="2016-07" db="EMBL/GenBank/DDBJ databases">
        <title>Pervasive Adenine N6-methylation of Active Genes in Fungi.</title>
        <authorList>
            <consortium name="DOE Joint Genome Institute"/>
            <person name="Mondo S.J."/>
            <person name="Dannebaum R.O."/>
            <person name="Kuo R.C."/>
            <person name="Labutti K."/>
            <person name="Haridas S."/>
            <person name="Kuo A."/>
            <person name="Salamov A."/>
            <person name="Ahrendt S.R."/>
            <person name="Lipzen A."/>
            <person name="Sullivan W."/>
            <person name="Andreopoulos W.B."/>
            <person name="Clum A."/>
            <person name="Lindquist E."/>
            <person name="Daum C."/>
            <person name="Ramamoorthy G.K."/>
            <person name="Gryganskyi A."/>
            <person name="Culley D."/>
            <person name="Magnuson J.K."/>
            <person name="James T.Y."/>
            <person name="O'Malley M.A."/>
            <person name="Stajich J.E."/>
            <person name="Spatafora J.W."/>
            <person name="Visel A."/>
            <person name="Grigoriev I.V."/>
        </authorList>
    </citation>
    <scope>NUCLEOTIDE SEQUENCE [LARGE SCALE GENOMIC DNA]</scope>
    <source>
        <strain evidence="13 14">12-1054</strain>
    </source>
</reference>
<dbReference type="EMBL" id="MCFI01000007">
    <property type="protein sequence ID" value="ORY83781.1"/>
    <property type="molecule type" value="Genomic_DNA"/>
</dbReference>
<feature type="repeat" description="TPR" evidence="10">
    <location>
        <begin position="134"/>
        <end position="167"/>
    </location>
</feature>
<name>A0A1Y2FIL1_PROLT</name>
<comment type="subcellular location">
    <subcellularLocation>
        <location evidence="1">Mitochondrion outer membrane</location>
        <topology evidence="1">Single-pass membrane protein</topology>
    </subcellularLocation>
</comment>
<evidence type="ECO:0000256" key="3">
    <source>
        <dbReference type="ARBA" id="ARBA00022737"/>
    </source>
</evidence>
<keyword evidence="5 10" id="KW-0802">TPR repeat</keyword>